<organism evidence="1 2">
    <name type="scientific">Streptomyces spongiae</name>
    <dbReference type="NCBI Taxonomy" id="565072"/>
    <lineage>
        <taxon>Bacteria</taxon>
        <taxon>Bacillati</taxon>
        <taxon>Actinomycetota</taxon>
        <taxon>Actinomycetes</taxon>
        <taxon>Kitasatosporales</taxon>
        <taxon>Streptomycetaceae</taxon>
        <taxon>Streptomyces</taxon>
    </lineage>
</organism>
<accession>A0A5N8XXI1</accession>
<dbReference type="RefSeq" id="WP_152777208.1">
    <property type="nucleotide sequence ID" value="NZ_VJZC01000683.1"/>
</dbReference>
<evidence type="ECO:0000313" key="1">
    <source>
        <dbReference type="EMBL" id="MPY63982.1"/>
    </source>
</evidence>
<keyword evidence="2" id="KW-1185">Reference proteome</keyword>
<protein>
    <submittedName>
        <fullName evidence="1">Uncharacterized protein</fullName>
    </submittedName>
</protein>
<name>A0A5N8XXI1_9ACTN</name>
<dbReference type="OrthoDB" id="4256934at2"/>
<evidence type="ECO:0000313" key="2">
    <source>
        <dbReference type="Proteomes" id="UP000400924"/>
    </source>
</evidence>
<comment type="caution">
    <text evidence="1">The sequence shown here is derived from an EMBL/GenBank/DDBJ whole genome shotgun (WGS) entry which is preliminary data.</text>
</comment>
<proteinExistence type="predicted"/>
<gene>
    <name evidence="1" type="ORF">FNH08_44535</name>
</gene>
<sequence>MTFTSAEREAIAAHSAALGLSADEYIRQTAAARALSWQRERETFHAMAQGRGCTADELVHRGTLTDNSH</sequence>
<dbReference type="Proteomes" id="UP000400924">
    <property type="component" value="Unassembled WGS sequence"/>
</dbReference>
<dbReference type="EMBL" id="VJZC01000683">
    <property type="protein sequence ID" value="MPY63982.1"/>
    <property type="molecule type" value="Genomic_DNA"/>
</dbReference>
<dbReference type="AlphaFoldDB" id="A0A5N8XXI1"/>
<reference evidence="1 2" key="1">
    <citation type="submission" date="2019-07" db="EMBL/GenBank/DDBJ databases">
        <title>New species of Amycolatopsis and Streptomyces.</title>
        <authorList>
            <person name="Duangmal K."/>
            <person name="Teo W.F.A."/>
            <person name="Lipun K."/>
        </authorList>
    </citation>
    <scope>NUCLEOTIDE SEQUENCE [LARGE SCALE GENOMIC DNA]</scope>
    <source>
        <strain evidence="1 2">NBRC 106415</strain>
    </source>
</reference>